<evidence type="ECO:0000313" key="2">
    <source>
        <dbReference type="EMBL" id="KMZ75706.1"/>
    </source>
</evidence>
<feature type="region of interest" description="Disordered" evidence="1">
    <location>
        <begin position="234"/>
        <end position="299"/>
    </location>
</feature>
<feature type="compositionally biased region" description="Basic and acidic residues" evidence="1">
    <location>
        <begin position="383"/>
        <end position="399"/>
    </location>
</feature>
<organism evidence="2 3">
    <name type="scientific">Zostera marina</name>
    <name type="common">Eelgrass</name>
    <dbReference type="NCBI Taxonomy" id="29655"/>
    <lineage>
        <taxon>Eukaryota</taxon>
        <taxon>Viridiplantae</taxon>
        <taxon>Streptophyta</taxon>
        <taxon>Embryophyta</taxon>
        <taxon>Tracheophyta</taxon>
        <taxon>Spermatophyta</taxon>
        <taxon>Magnoliopsida</taxon>
        <taxon>Liliopsida</taxon>
        <taxon>Zosteraceae</taxon>
        <taxon>Zostera</taxon>
    </lineage>
</organism>
<dbReference type="EMBL" id="LFYR01000120">
    <property type="protein sequence ID" value="KMZ75706.1"/>
    <property type="molecule type" value="Genomic_DNA"/>
</dbReference>
<gene>
    <name evidence="2" type="ORF">ZOSMA_110G00070</name>
</gene>
<feature type="compositionally biased region" description="Low complexity" evidence="1">
    <location>
        <begin position="1"/>
        <end position="13"/>
    </location>
</feature>
<proteinExistence type="predicted"/>
<sequence>MSTSTDSSDLRSSQIQLRQPRRDEIGDADGDIDIEFNIADVDRVVSSLLSDINSDFLTIPSENRKRKSKETKSEGLKKKKEDKTLFDSTSVGSSMCKDKAHTSNAASLGVKAKRERTEDNLHISFLEEYNWAAYIRDVLFLKMETCRNSVLHRRVTNCGSKEYLDGCIHVLMVWLYKHTMIAKPDDVYVDFAPYFKKWGCEVILLRPTLADLRPCEVFTNDIPLNKRISLMNEMDAESSKEENDNSDAGHDNSESSEKTDSSDSNEEKKRKKMIAQGKKPVLEEMNQKNKKNTTNENNAAKLLRDAISSIDKEQPRVLVKKKSSKKKKDLQSPVRRSSRLSSCKSDSTNTLKTTDKYVEKFKIARKSKKVQFNTEKSVENEGLEKIAEKKTSDHGKEEKDDANEEADGIKSRSRSLDADKSNEVIKDVNFVAAGIDDDSGVKANDDNNGSNAAMNENFTPPSFSLGLFGSQTPSEGVPINFEVLKVPSKPLKIITEPINVHLEDAKVSTEAVKDKSEEVVVICEGGHVTYEANVETKSMPSYVGKGKGCTDYPTLIKVKEELHEAWELKIKDNVQELGDPKTSSFKKVDFTVEGMVSQIRRKHDLILKDQVDQNKLTRRKLAKDEHVELKKLIERAAIEGMLTIDNMSCDSASLISITAHMPVKGPVMKKKIICDYMRPGVVKFLHPIQMKKCHGKAPNRQLTDKE</sequence>
<feature type="compositionally biased region" description="Basic and acidic residues" evidence="1">
    <location>
        <begin position="407"/>
        <end position="418"/>
    </location>
</feature>
<evidence type="ECO:0000256" key="1">
    <source>
        <dbReference type="SAM" id="MobiDB-lite"/>
    </source>
</evidence>
<accession>A0A0K9Q350</accession>
<name>A0A0K9Q350_ZOSMR</name>
<feature type="region of interest" description="Disordered" evidence="1">
    <location>
        <begin position="383"/>
        <end position="418"/>
    </location>
</feature>
<dbReference type="Proteomes" id="UP000036987">
    <property type="component" value="Unassembled WGS sequence"/>
</dbReference>
<feature type="region of interest" description="Disordered" evidence="1">
    <location>
        <begin position="314"/>
        <end position="349"/>
    </location>
</feature>
<protein>
    <submittedName>
        <fullName evidence="2">Uncharacterized protein</fullName>
    </submittedName>
</protein>
<keyword evidence="3" id="KW-1185">Reference proteome</keyword>
<reference evidence="3" key="1">
    <citation type="journal article" date="2016" name="Nature">
        <title>The genome of the seagrass Zostera marina reveals angiosperm adaptation to the sea.</title>
        <authorList>
            <person name="Olsen J.L."/>
            <person name="Rouze P."/>
            <person name="Verhelst B."/>
            <person name="Lin Y.-C."/>
            <person name="Bayer T."/>
            <person name="Collen J."/>
            <person name="Dattolo E."/>
            <person name="De Paoli E."/>
            <person name="Dittami S."/>
            <person name="Maumus F."/>
            <person name="Michel G."/>
            <person name="Kersting A."/>
            <person name="Lauritano C."/>
            <person name="Lohaus R."/>
            <person name="Toepel M."/>
            <person name="Tonon T."/>
            <person name="Vanneste K."/>
            <person name="Amirebrahimi M."/>
            <person name="Brakel J."/>
            <person name="Bostroem C."/>
            <person name="Chovatia M."/>
            <person name="Grimwood J."/>
            <person name="Jenkins J.W."/>
            <person name="Jueterbock A."/>
            <person name="Mraz A."/>
            <person name="Stam W.T."/>
            <person name="Tice H."/>
            <person name="Bornberg-Bauer E."/>
            <person name="Green P.J."/>
            <person name="Pearson G.A."/>
            <person name="Procaccini G."/>
            <person name="Duarte C.M."/>
            <person name="Schmutz J."/>
            <person name="Reusch T.B.H."/>
            <person name="Van de Peer Y."/>
        </authorList>
    </citation>
    <scope>NUCLEOTIDE SEQUENCE [LARGE SCALE GENOMIC DNA]</scope>
    <source>
        <strain evidence="3">cv. Finnish</strain>
    </source>
</reference>
<comment type="caution">
    <text evidence="2">The sequence shown here is derived from an EMBL/GenBank/DDBJ whole genome shotgun (WGS) entry which is preliminary data.</text>
</comment>
<dbReference type="AlphaFoldDB" id="A0A0K9Q350"/>
<feature type="compositionally biased region" description="Basic and acidic residues" evidence="1">
    <location>
        <begin position="237"/>
        <end position="268"/>
    </location>
</feature>
<evidence type="ECO:0000313" key="3">
    <source>
        <dbReference type="Proteomes" id="UP000036987"/>
    </source>
</evidence>
<feature type="region of interest" description="Disordered" evidence="1">
    <location>
        <begin position="1"/>
        <end position="29"/>
    </location>
</feature>
<feature type="compositionally biased region" description="Basic residues" evidence="1">
    <location>
        <begin position="318"/>
        <end position="328"/>
    </location>
</feature>